<dbReference type="EMBL" id="KI913290">
    <property type="protein sequence ID" value="ETV64555.1"/>
    <property type="molecule type" value="Genomic_DNA"/>
</dbReference>
<name>W4FAQ4_APHAT</name>
<dbReference type="GeneID" id="20820555"/>
<organism evidence="1">
    <name type="scientific">Aphanomyces astaci</name>
    <name type="common">Crayfish plague agent</name>
    <dbReference type="NCBI Taxonomy" id="112090"/>
    <lineage>
        <taxon>Eukaryota</taxon>
        <taxon>Sar</taxon>
        <taxon>Stramenopiles</taxon>
        <taxon>Oomycota</taxon>
        <taxon>Saprolegniomycetes</taxon>
        <taxon>Saprolegniales</taxon>
        <taxon>Verrucalvaceae</taxon>
        <taxon>Aphanomyces</taxon>
    </lineage>
</organism>
<reference evidence="1" key="1">
    <citation type="submission" date="2013-12" db="EMBL/GenBank/DDBJ databases">
        <title>The Genome Sequence of Aphanomyces astaci APO3.</title>
        <authorList>
            <consortium name="The Broad Institute Genomics Platform"/>
            <person name="Russ C."/>
            <person name="Tyler B."/>
            <person name="van West P."/>
            <person name="Dieguez-Uribeondo J."/>
            <person name="Young S.K."/>
            <person name="Zeng Q."/>
            <person name="Gargeya S."/>
            <person name="Fitzgerald M."/>
            <person name="Abouelleil A."/>
            <person name="Alvarado L."/>
            <person name="Chapman S.B."/>
            <person name="Gainer-Dewar J."/>
            <person name="Goldberg J."/>
            <person name="Griggs A."/>
            <person name="Gujja S."/>
            <person name="Hansen M."/>
            <person name="Howarth C."/>
            <person name="Imamovic A."/>
            <person name="Ireland A."/>
            <person name="Larimer J."/>
            <person name="McCowan C."/>
            <person name="Murphy C."/>
            <person name="Pearson M."/>
            <person name="Poon T.W."/>
            <person name="Priest M."/>
            <person name="Roberts A."/>
            <person name="Saif S."/>
            <person name="Shea T."/>
            <person name="Sykes S."/>
            <person name="Wortman J."/>
            <person name="Nusbaum C."/>
            <person name="Birren B."/>
        </authorList>
    </citation>
    <scope>NUCLEOTIDE SEQUENCE [LARGE SCALE GENOMIC DNA]</scope>
    <source>
        <strain evidence="1">APO3</strain>
    </source>
</reference>
<proteinExistence type="predicted"/>
<feature type="non-terminal residue" evidence="1">
    <location>
        <position position="157"/>
    </location>
</feature>
<accession>W4FAQ4</accession>
<dbReference type="AlphaFoldDB" id="W4FAQ4"/>
<dbReference type="VEuPathDB" id="FungiDB:H257_18559"/>
<evidence type="ECO:0000313" key="1">
    <source>
        <dbReference type="EMBL" id="ETV64555.1"/>
    </source>
</evidence>
<protein>
    <submittedName>
        <fullName evidence="1">Uncharacterized protein</fullName>
    </submittedName>
</protein>
<gene>
    <name evidence="1" type="ORF">H257_18559</name>
</gene>
<sequence length="157" mass="17436">MFEYSWHVHRIKALVVVAPRPSLFDQPTTIIPESSYPLLMEQPSQHAYVLAQLTARWKISSGVLDVTVVSVVTATATFASLFHVGAIKVSPTVFYKTFLPYVAVFCDHHVRLRDFFPASFCIIVGQIPASSSSQASLNDVYMSMLLDQLGIVYLLGL</sequence>
<dbReference type="RefSeq" id="XP_009845952.1">
    <property type="nucleotide sequence ID" value="XM_009847650.1"/>
</dbReference>